<evidence type="ECO:0000313" key="1">
    <source>
        <dbReference type="EnsemblPlants" id="AVESA.00010b.r2.4CG1280910.1.CDS"/>
    </source>
</evidence>
<evidence type="ECO:0000313" key="2">
    <source>
        <dbReference type="Proteomes" id="UP001732700"/>
    </source>
</evidence>
<reference evidence="1" key="2">
    <citation type="submission" date="2025-09" db="UniProtKB">
        <authorList>
            <consortium name="EnsemblPlants"/>
        </authorList>
    </citation>
    <scope>IDENTIFICATION</scope>
</reference>
<dbReference type="Proteomes" id="UP001732700">
    <property type="component" value="Chromosome 4C"/>
</dbReference>
<proteinExistence type="predicted"/>
<name>A0ACD5WTI1_AVESA</name>
<keyword evidence="2" id="KW-1185">Reference proteome</keyword>
<dbReference type="EnsemblPlants" id="AVESA.00010b.r2.4CG1280910.1">
    <property type="protein sequence ID" value="AVESA.00010b.r2.4CG1280910.1.CDS"/>
    <property type="gene ID" value="AVESA.00010b.r2.4CG1280910"/>
</dbReference>
<protein>
    <submittedName>
        <fullName evidence="1">Uncharacterized protein</fullName>
    </submittedName>
</protein>
<reference evidence="1" key="1">
    <citation type="submission" date="2021-05" db="EMBL/GenBank/DDBJ databases">
        <authorList>
            <person name="Scholz U."/>
            <person name="Mascher M."/>
            <person name="Fiebig A."/>
        </authorList>
    </citation>
    <scope>NUCLEOTIDE SEQUENCE [LARGE SCALE GENOMIC DNA]</scope>
</reference>
<organism evidence="1 2">
    <name type="scientific">Avena sativa</name>
    <name type="common">Oat</name>
    <dbReference type="NCBI Taxonomy" id="4498"/>
    <lineage>
        <taxon>Eukaryota</taxon>
        <taxon>Viridiplantae</taxon>
        <taxon>Streptophyta</taxon>
        <taxon>Embryophyta</taxon>
        <taxon>Tracheophyta</taxon>
        <taxon>Spermatophyta</taxon>
        <taxon>Magnoliopsida</taxon>
        <taxon>Liliopsida</taxon>
        <taxon>Poales</taxon>
        <taxon>Poaceae</taxon>
        <taxon>BOP clade</taxon>
        <taxon>Pooideae</taxon>
        <taxon>Poodae</taxon>
        <taxon>Poeae</taxon>
        <taxon>Poeae Chloroplast Group 1 (Aveneae type)</taxon>
        <taxon>Aveninae</taxon>
        <taxon>Avena</taxon>
    </lineage>
</organism>
<accession>A0ACD5WTI1</accession>
<sequence>METRSRKRAAASSSSSSASKRARPTLSAPRTRRSASSAAATAMDPSPSSRRRARAAAAAAEKGKDPTDPASASNLNPSTLHHHDVSDDDSDALPAPFPPSFTSASTALQGLLRRLGAGLDDLLPGSAAAAAASSSGTSAQLKRILAGLQDSSNSSLQLSCLMQLCEMLSIGTEDSLATFPVDAFVPLLVGLLGREEDEDAGGGASPDVMLLAARALANLVDVLPSACSSVVHYGAIPCFCARLLTIEYMDLAEQSLQALRKISLEHPTACLRAGALMAVLSYLDFFSTGVQRVALSTAANICRKLPSDASEFVMEAVPLLTNLLHHHDSKVLEHASVCLTRIAEAFANYPDKLDELCNHGLVAQAASLVSISNSPGQTSLSTSTYTGLIRLLSTCASGSLLAAKTLLLLGISGTIKDILSGSGLVAGTSVAPALSRPADQMFEIVSLADDLLPHLPVGIISLPTLCRVFAKGSSTRKPASAKQDGAGSTENERSGHESLLREHPELLQQFGMDLLPVMTQVYGSSVNAPIRHKCLSIIGKLMCYSSAEMIQVLLGTTNISSFLAGILAWKDPQVLIPALQIAEIMMEKLPETFSKLFVREGVVHAVEALICPESSNAVPPQVPPQDKDSDSVMSSRPRRQRRRGGAAPTENSLLDVSNAAIASPCSTEVPVTSLRFEVSDRAKAFKDKYFPSDQGSSDAGVTDDLLKLRALCAKLNTANDNVVTKAKGKSKALSACHFDISHDVEEQLDLIVTEMLAELSKANGVSTFEFIRSGVVAAFLDYLSCGTFGKERVSEANLPNLRQQALRRYKSFISVALSVDHGRSETHMALLVQKLQSALCSLERFPVVLSQSSRIGTGGSRLTSGLGALAQPFKLRLCRAQGEKSLRDYSSNIVLIDPFASLAAVEEFLWPRVQRSEAASKPVVVCASNSESGAPRATAGASTPASAQSARRPTTRSKSSAASSGTSNKESLEESTSAAKGKGKAVVKPSSAEPKGPNTRNSTRRKAASEKDLDMKQTQGGSSSEDEELDTSHIELDDALMIDDDDDISEDEDDDHEVLQEGSLPICVEDGVHDVKLGDADGSNVGSASDSQAQPSSGSSARNIISRGANAAEFRSAGAFGSQGAMSFVAATMAGLTSAGGRSVRGSRDRRGLSLGGSINEHNKLIFMAGGKQLSKNLTVYQAIQRQLMLDEDDEERFNGSDIPNDGNRFWGDVFTITYQKADSQAEKGPQGGATSLHPKSESCRSISEAHKVSLLDSILQGELPCDLEKTNSTYNILALLRVLEGLNQLSPRLRALVASDEFAEGKIATLDELYETGTKVPSEEFVNSKLTPKLARQMQDVLALCSASLPSWCYQMVRACPFLFPFETRRQYFHSTAFGLSRALNRLQQQQGDNQNSGSEREVRFGRLQRQKVRVSRNRILDSAAKVMEMFSSQRAVLEVEYFGEVGTGLGPTLEFYTLLGRELQSARLGLWRSSSPYDSEMEIDRNGVIHVDSSDDDFPAKELSSGLSDDGRHLIQAPLELFPRPWPSNVDASEGSRLFKVIEYFRLVGRVVAKVLQDGRLLDLPLSTAFYKLVLGQELDLFDIISFDAELGKTLQELQVLVERKRFIESTSGKDQLDVEDLRFRGARIEDLCLDFTLPGFPDYVLKEGEQNTTVNIHNLEEYVTSVVDATVKSGIMKQVEAFRSGFSQVFDISSLQIFSPQELDYLICGRQEIWEPESLVDNIKFDHGYTAKSPAIVNLLEIMAEFTPDQQHAFCQFVTGASRLPPGGLAALSPKLTIVRKHPSSGVSTSNTTGITDAADDDLPSVMTCANYLKLPPYSTKQVMHKKLLYAILEGRGSFDLS</sequence>